<comment type="cofactor">
    <cofactor evidence="1">
        <name>Mg(2+)</name>
        <dbReference type="ChEBI" id="CHEBI:18420"/>
    </cofactor>
</comment>
<dbReference type="InterPro" id="IPR020476">
    <property type="entry name" value="Nudix_hydrolase"/>
</dbReference>
<dbReference type="PROSITE" id="PS51462">
    <property type="entry name" value="NUDIX"/>
    <property type="match status" value="1"/>
</dbReference>
<dbReference type="InterPro" id="IPR015797">
    <property type="entry name" value="NUDIX_hydrolase-like_dom_sf"/>
</dbReference>
<dbReference type="OMA" id="EHDFTWH"/>
<evidence type="ECO:0000313" key="7">
    <source>
        <dbReference type="EMBL" id="KUJ47179.1"/>
    </source>
</evidence>
<comment type="caution">
    <text evidence="7">The sequence shown here is derived from an EMBL/GenBank/DDBJ whole genome shotgun (WGS) entry which is preliminary data.</text>
</comment>
<reference evidence="7 8" key="1">
    <citation type="submission" date="2015-10" db="EMBL/GenBank/DDBJ databases">
        <authorList>
            <person name="Ju K.-S."/>
            <person name="Doroghazi J.R."/>
            <person name="Metcalf W.W."/>
        </authorList>
    </citation>
    <scope>NUCLEOTIDE SEQUENCE [LARGE SCALE GENOMIC DNA]</scope>
    <source>
        <strain evidence="7 8">NRRL B-24793</strain>
    </source>
</reference>
<evidence type="ECO:0000256" key="1">
    <source>
        <dbReference type="ARBA" id="ARBA00001946"/>
    </source>
</evidence>
<keyword evidence="8" id="KW-1185">Reference proteome</keyword>
<dbReference type="AlphaFoldDB" id="A0A9X0I5R5"/>
<evidence type="ECO:0000259" key="6">
    <source>
        <dbReference type="PROSITE" id="PS51462"/>
    </source>
</evidence>
<dbReference type="InterPro" id="IPR020084">
    <property type="entry name" value="NUDIX_hydrolase_CS"/>
</dbReference>
<sequence>MTEIPQDLPIFERDVVRIVLRDAADRILLFHTHEITAPELGQWWELPGGGIDEGETYLETALRELREETGISISPEQVGAPTWRRTASFRHRDRRHLQHEVVVAVRLDRKGEAIDGAGRFDYEREDYFDYRWWPIADVVASSEQFYPRSLPQLLTRFLAGYEIDEPFELWS</sequence>
<dbReference type="PRINTS" id="PR00502">
    <property type="entry name" value="NUDIXFAMILY"/>
</dbReference>
<feature type="domain" description="Nudix hydrolase" evidence="6">
    <location>
        <begin position="11"/>
        <end position="155"/>
    </location>
</feature>
<dbReference type="Gene3D" id="3.90.79.10">
    <property type="entry name" value="Nucleoside Triphosphate Pyrophosphohydrolase"/>
    <property type="match status" value="1"/>
</dbReference>
<dbReference type="CDD" id="cd04685">
    <property type="entry name" value="NUDIX_Hydrolase"/>
    <property type="match status" value="1"/>
</dbReference>
<protein>
    <submittedName>
        <fullName evidence="7">NUDIX hydrolase</fullName>
    </submittedName>
</protein>
<gene>
    <name evidence="7" type="ORF">ADL17_20410</name>
</gene>
<evidence type="ECO:0000313" key="8">
    <source>
        <dbReference type="Proteomes" id="UP000053246"/>
    </source>
</evidence>
<proteinExistence type="inferred from homology"/>
<dbReference type="GO" id="GO:0016787">
    <property type="term" value="F:hydrolase activity"/>
    <property type="evidence" value="ECO:0007669"/>
    <property type="project" value="UniProtKB-KW"/>
</dbReference>
<dbReference type="RefSeq" id="WP_013734811.1">
    <property type="nucleotide sequence ID" value="NZ_LMWI01000002.1"/>
</dbReference>
<evidence type="ECO:0000256" key="2">
    <source>
        <dbReference type="ARBA" id="ARBA00005582"/>
    </source>
</evidence>
<dbReference type="PROSITE" id="PS00893">
    <property type="entry name" value="NUDIX_BOX"/>
    <property type="match status" value="1"/>
</dbReference>
<comment type="similarity">
    <text evidence="2 5">Belongs to the Nudix hydrolase family.</text>
</comment>
<dbReference type="InterPro" id="IPR000086">
    <property type="entry name" value="NUDIX_hydrolase_dom"/>
</dbReference>
<dbReference type="PANTHER" id="PTHR43046">
    <property type="entry name" value="GDP-MANNOSE MANNOSYL HYDROLASE"/>
    <property type="match status" value="1"/>
</dbReference>
<organism evidence="7 8">
    <name type="scientific">Micromonospora maris</name>
    <dbReference type="NCBI Taxonomy" id="1003110"/>
    <lineage>
        <taxon>Bacteria</taxon>
        <taxon>Bacillati</taxon>
        <taxon>Actinomycetota</taxon>
        <taxon>Actinomycetes</taxon>
        <taxon>Micromonosporales</taxon>
        <taxon>Micromonosporaceae</taxon>
        <taxon>Micromonospora</taxon>
    </lineage>
</organism>
<evidence type="ECO:0000256" key="3">
    <source>
        <dbReference type="ARBA" id="ARBA00022801"/>
    </source>
</evidence>
<dbReference type="EMBL" id="LMWI01000002">
    <property type="protein sequence ID" value="KUJ47179.1"/>
    <property type="molecule type" value="Genomic_DNA"/>
</dbReference>
<keyword evidence="4" id="KW-0460">Magnesium</keyword>
<evidence type="ECO:0000256" key="5">
    <source>
        <dbReference type="RuleBase" id="RU003476"/>
    </source>
</evidence>
<accession>A0A9X0I5R5</accession>
<dbReference type="Proteomes" id="UP000053246">
    <property type="component" value="Unassembled WGS sequence"/>
</dbReference>
<dbReference type="Pfam" id="PF00293">
    <property type="entry name" value="NUDIX"/>
    <property type="match status" value="1"/>
</dbReference>
<dbReference type="SUPFAM" id="SSF55811">
    <property type="entry name" value="Nudix"/>
    <property type="match status" value="1"/>
</dbReference>
<keyword evidence="3 5" id="KW-0378">Hydrolase</keyword>
<evidence type="ECO:0000256" key="4">
    <source>
        <dbReference type="ARBA" id="ARBA00022842"/>
    </source>
</evidence>
<dbReference type="PANTHER" id="PTHR43046:SF12">
    <property type="entry name" value="GDP-MANNOSE MANNOSYL HYDROLASE"/>
    <property type="match status" value="1"/>
</dbReference>
<name>A0A9X0I5R5_9ACTN</name>